<keyword evidence="3" id="KW-1185">Reference proteome</keyword>
<protein>
    <submittedName>
        <fullName evidence="2">Uncharacterized protein</fullName>
    </submittedName>
</protein>
<sequence length="211" mass="22947">MEQQLSAMEQERKEIRRQRDTFDEQVQLANSDSQHLEGLLAAQKEANAAVRKRHGYTALEEAKDAAVAALADEQATRAKLEANVARLEADAARAAEEMAQLQATVDKLRKGRAAAAGDAPEQSPGLSQGLSSPELVNGGETPPWSQPGSPDPRQSFRTVHGQHRPDGSFGGYRNRYGSRRPSGAGELDGVKRTVSWQSGTLEEERELYGRG</sequence>
<name>A0A9P4J8I8_9PEZI</name>
<evidence type="ECO:0000313" key="3">
    <source>
        <dbReference type="Proteomes" id="UP000799439"/>
    </source>
</evidence>
<reference evidence="2" key="1">
    <citation type="journal article" date="2020" name="Stud. Mycol.">
        <title>101 Dothideomycetes genomes: a test case for predicting lifestyles and emergence of pathogens.</title>
        <authorList>
            <person name="Haridas S."/>
            <person name="Albert R."/>
            <person name="Binder M."/>
            <person name="Bloem J."/>
            <person name="Labutti K."/>
            <person name="Salamov A."/>
            <person name="Andreopoulos B."/>
            <person name="Baker S."/>
            <person name="Barry K."/>
            <person name="Bills G."/>
            <person name="Bluhm B."/>
            <person name="Cannon C."/>
            <person name="Castanera R."/>
            <person name="Culley D."/>
            <person name="Daum C."/>
            <person name="Ezra D."/>
            <person name="Gonzalez J."/>
            <person name="Henrissat B."/>
            <person name="Kuo A."/>
            <person name="Liang C."/>
            <person name="Lipzen A."/>
            <person name="Lutzoni F."/>
            <person name="Magnuson J."/>
            <person name="Mondo S."/>
            <person name="Nolan M."/>
            <person name="Ohm R."/>
            <person name="Pangilinan J."/>
            <person name="Park H.-J."/>
            <person name="Ramirez L."/>
            <person name="Alfaro M."/>
            <person name="Sun H."/>
            <person name="Tritt A."/>
            <person name="Yoshinaga Y."/>
            <person name="Zwiers L.-H."/>
            <person name="Turgeon B."/>
            <person name="Goodwin S."/>
            <person name="Spatafora J."/>
            <person name="Crous P."/>
            <person name="Grigoriev I."/>
        </authorList>
    </citation>
    <scope>NUCLEOTIDE SEQUENCE</scope>
    <source>
        <strain evidence="2">CBS 260.36</strain>
    </source>
</reference>
<gene>
    <name evidence="2" type="ORF">K461DRAFT_6887</name>
</gene>
<comment type="caution">
    <text evidence="2">The sequence shown here is derived from an EMBL/GenBank/DDBJ whole genome shotgun (WGS) entry which is preliminary data.</text>
</comment>
<dbReference type="Proteomes" id="UP000799439">
    <property type="component" value="Unassembled WGS sequence"/>
</dbReference>
<feature type="region of interest" description="Disordered" evidence="1">
    <location>
        <begin position="109"/>
        <end position="211"/>
    </location>
</feature>
<feature type="compositionally biased region" description="Basic and acidic residues" evidence="1">
    <location>
        <begin position="9"/>
        <end position="20"/>
    </location>
</feature>
<dbReference type="AlphaFoldDB" id="A0A9P4J8I8"/>
<evidence type="ECO:0000313" key="2">
    <source>
        <dbReference type="EMBL" id="KAF2156894.1"/>
    </source>
</evidence>
<feature type="region of interest" description="Disordered" evidence="1">
    <location>
        <begin position="1"/>
        <end position="20"/>
    </location>
</feature>
<dbReference type="EMBL" id="ML996081">
    <property type="protein sequence ID" value="KAF2156894.1"/>
    <property type="molecule type" value="Genomic_DNA"/>
</dbReference>
<organism evidence="2 3">
    <name type="scientific">Myriangium duriaei CBS 260.36</name>
    <dbReference type="NCBI Taxonomy" id="1168546"/>
    <lineage>
        <taxon>Eukaryota</taxon>
        <taxon>Fungi</taxon>
        <taxon>Dikarya</taxon>
        <taxon>Ascomycota</taxon>
        <taxon>Pezizomycotina</taxon>
        <taxon>Dothideomycetes</taxon>
        <taxon>Dothideomycetidae</taxon>
        <taxon>Myriangiales</taxon>
        <taxon>Myriangiaceae</taxon>
        <taxon>Myriangium</taxon>
    </lineage>
</organism>
<accession>A0A9P4J8I8</accession>
<evidence type="ECO:0000256" key="1">
    <source>
        <dbReference type="SAM" id="MobiDB-lite"/>
    </source>
</evidence>
<proteinExistence type="predicted"/>